<evidence type="ECO:0000259" key="1">
    <source>
        <dbReference type="Pfam" id="PF24035"/>
    </source>
</evidence>
<evidence type="ECO:0000313" key="3">
    <source>
        <dbReference type="Proteomes" id="UP000183769"/>
    </source>
</evidence>
<sequence length="182" mass="19664">MTQPLPDADLWQVLSCERRRLALEYLYDAAAPTTLTALADSVAAVETGTMPAPRARRESVSTSLRQTHLPTLERHGLVRRERDVYRTTAAAKPVVRHLRGAGPLGVSWLELYRGVGIAGLCGVVGSLAELPMLGGVDPLVPAVIALGAYAGSSAYHSWTLRPRLASAWTPDASEERWQPVES</sequence>
<gene>
    <name evidence="2" type="ORF">SAMN05216277_12122</name>
</gene>
<dbReference type="AlphaFoldDB" id="A0A1I5VXN7"/>
<dbReference type="Gene3D" id="1.10.10.10">
    <property type="entry name" value="Winged helix-like DNA-binding domain superfamily/Winged helix DNA-binding domain"/>
    <property type="match status" value="1"/>
</dbReference>
<organism evidence="2 3">
    <name type="scientific">Halolamina pelagica</name>
    <dbReference type="NCBI Taxonomy" id="699431"/>
    <lineage>
        <taxon>Archaea</taxon>
        <taxon>Methanobacteriati</taxon>
        <taxon>Methanobacteriota</taxon>
        <taxon>Stenosarchaea group</taxon>
        <taxon>Halobacteria</taxon>
        <taxon>Halobacteriales</taxon>
        <taxon>Haloferacaceae</taxon>
    </lineage>
</organism>
<dbReference type="InterPro" id="IPR036388">
    <property type="entry name" value="WH-like_DNA-bd_sf"/>
</dbReference>
<dbReference type="InterPro" id="IPR055768">
    <property type="entry name" value="DUF7344"/>
</dbReference>
<feature type="domain" description="DUF7344" evidence="1">
    <location>
        <begin position="12"/>
        <end position="83"/>
    </location>
</feature>
<dbReference type="Pfam" id="PF24035">
    <property type="entry name" value="DUF7344"/>
    <property type="match status" value="1"/>
</dbReference>
<dbReference type="Proteomes" id="UP000183769">
    <property type="component" value="Unassembled WGS sequence"/>
</dbReference>
<name>A0A1I5VXN7_9EURY</name>
<accession>A0A1I5VXN7</accession>
<evidence type="ECO:0000313" key="2">
    <source>
        <dbReference type="EMBL" id="SFQ12262.1"/>
    </source>
</evidence>
<proteinExistence type="predicted"/>
<dbReference type="OrthoDB" id="331021at2157"/>
<reference evidence="3" key="1">
    <citation type="submission" date="2016-10" db="EMBL/GenBank/DDBJ databases">
        <authorList>
            <person name="Varghese N."/>
            <person name="Submissions S."/>
        </authorList>
    </citation>
    <scope>NUCLEOTIDE SEQUENCE [LARGE SCALE GENOMIC DNA]</scope>
    <source>
        <strain evidence="3">CGMCC 1.10329</strain>
    </source>
</reference>
<dbReference type="EMBL" id="FOXI01000021">
    <property type="protein sequence ID" value="SFQ12262.1"/>
    <property type="molecule type" value="Genomic_DNA"/>
</dbReference>
<keyword evidence="3" id="KW-1185">Reference proteome</keyword>
<dbReference type="RefSeq" id="WP_143077015.1">
    <property type="nucleotide sequence ID" value="NZ_FOXI01000021.1"/>
</dbReference>
<protein>
    <recommendedName>
        <fullName evidence="1">DUF7344 domain-containing protein</fullName>
    </recommendedName>
</protein>